<dbReference type="InterPro" id="IPR036770">
    <property type="entry name" value="Ankyrin_rpt-contain_sf"/>
</dbReference>
<evidence type="ECO:0000256" key="2">
    <source>
        <dbReference type="SAM" id="Phobius"/>
    </source>
</evidence>
<dbReference type="SUPFAM" id="SSF48403">
    <property type="entry name" value="Ankyrin repeat"/>
    <property type="match status" value="1"/>
</dbReference>
<evidence type="ECO:0000313" key="5">
    <source>
        <dbReference type="Proteomes" id="UP001202328"/>
    </source>
</evidence>
<protein>
    <recommendedName>
        <fullName evidence="3">PGG domain-containing protein</fullName>
    </recommendedName>
</protein>
<dbReference type="Proteomes" id="UP001202328">
    <property type="component" value="Unassembled WGS sequence"/>
</dbReference>
<dbReference type="AlphaFoldDB" id="A0AAD4TG82"/>
<comment type="caution">
    <text evidence="4">The sequence shown here is derived from an EMBL/GenBank/DDBJ whole genome shotgun (WGS) entry which is preliminary data.</text>
</comment>
<feature type="transmembrane region" description="Helical" evidence="2">
    <location>
        <begin position="426"/>
        <end position="447"/>
    </location>
</feature>
<dbReference type="InterPro" id="IPR026961">
    <property type="entry name" value="PGG_dom"/>
</dbReference>
<keyword evidence="2" id="KW-0472">Membrane</keyword>
<sequence>MSQVITIQSQTALHIAVINRQWLFVEEILKVMPLEALELKERYYQNTALHQAVWDGNTKAAELMVKKNPKLTQIRDKWGAVPLLLAIKSISSGQKETALYLYSVTRDEDPSPFSGYDGAELLCCTIDANFYDLAMCLVKRFPKLVTEKTRSKVCGIEMMVQRPFAFRSGAKMKGWKSYLYELIQVNMDYSPSCDHGTRGDEENPVERPNNTSNKRTVTEFFGKMVSIFTSVPCLKQLYEQKSMHKQAITLVKCMLIDIETTMTELEIRDFFSNSSVLKTAIKYGIPEFVLECVDKFPFLIRLYIGEQKMIQMAIEERNKTILYLICDRCREDNKINLLSLRDKGNNTILHYAAKLAPSPQLNSVSGAALQMQRELLWYKGVESLVLEQNKFMRNKEGETAQFIFTKEHKKLMEKGEKWMKDTSQSCMLVATLIATVAFAAAFTVPGGNISDKDSRNNGIPVFLDHNSFVVFAVADAFALFSSTTSVLMFLAILTSRYAEEDFLKSLPQKLIIGLATLFISMATILVAFGSALTIVVGHRFSWAPIPITLLGCVPVILFYFLQFPLFYEIVVSTYWSYIFRERRHIIRRSTKKHKKN</sequence>
<feature type="transmembrane region" description="Helical" evidence="2">
    <location>
        <begin position="467"/>
        <end position="493"/>
    </location>
</feature>
<feature type="region of interest" description="Disordered" evidence="1">
    <location>
        <begin position="193"/>
        <end position="212"/>
    </location>
</feature>
<gene>
    <name evidence="4" type="ORF">MKW98_030337</name>
</gene>
<dbReference type="PANTHER" id="PTHR24177:SF365">
    <property type="entry name" value="ANKYRIN REPEAT-CONTAINING PROTEIN NPR4-LIKE ISOFORM X1"/>
    <property type="match status" value="1"/>
</dbReference>
<dbReference type="EMBL" id="JAJJMB010001096">
    <property type="protein sequence ID" value="KAI3958672.1"/>
    <property type="molecule type" value="Genomic_DNA"/>
</dbReference>
<evidence type="ECO:0000313" key="4">
    <source>
        <dbReference type="EMBL" id="KAI3958672.1"/>
    </source>
</evidence>
<dbReference type="PANTHER" id="PTHR24177">
    <property type="entry name" value="CASKIN"/>
    <property type="match status" value="1"/>
</dbReference>
<dbReference type="Gene3D" id="1.25.40.20">
    <property type="entry name" value="Ankyrin repeat-containing domain"/>
    <property type="match status" value="1"/>
</dbReference>
<dbReference type="Pfam" id="PF13962">
    <property type="entry name" value="PGG"/>
    <property type="match status" value="1"/>
</dbReference>
<feature type="transmembrane region" description="Helical" evidence="2">
    <location>
        <begin position="556"/>
        <end position="579"/>
    </location>
</feature>
<feature type="transmembrane region" description="Helical" evidence="2">
    <location>
        <begin position="514"/>
        <end position="536"/>
    </location>
</feature>
<keyword evidence="2" id="KW-0812">Transmembrane</keyword>
<dbReference type="GO" id="GO:0016020">
    <property type="term" value="C:membrane"/>
    <property type="evidence" value="ECO:0007669"/>
    <property type="project" value="TreeGrafter"/>
</dbReference>
<feature type="compositionally biased region" description="Basic and acidic residues" evidence="1">
    <location>
        <begin position="195"/>
        <end position="205"/>
    </location>
</feature>
<organism evidence="4 5">
    <name type="scientific">Papaver atlanticum</name>
    <dbReference type="NCBI Taxonomy" id="357466"/>
    <lineage>
        <taxon>Eukaryota</taxon>
        <taxon>Viridiplantae</taxon>
        <taxon>Streptophyta</taxon>
        <taxon>Embryophyta</taxon>
        <taxon>Tracheophyta</taxon>
        <taxon>Spermatophyta</taxon>
        <taxon>Magnoliopsida</taxon>
        <taxon>Ranunculales</taxon>
        <taxon>Papaveraceae</taxon>
        <taxon>Papaveroideae</taxon>
        <taxon>Papaver</taxon>
    </lineage>
</organism>
<keyword evidence="2" id="KW-1133">Transmembrane helix</keyword>
<name>A0AAD4TG82_9MAGN</name>
<proteinExistence type="predicted"/>
<feature type="domain" description="PGG" evidence="3">
    <location>
        <begin position="416"/>
        <end position="534"/>
    </location>
</feature>
<reference evidence="4" key="1">
    <citation type="submission" date="2022-04" db="EMBL/GenBank/DDBJ databases">
        <title>A functionally conserved STORR gene fusion in Papaver species that diverged 16.8 million years ago.</title>
        <authorList>
            <person name="Catania T."/>
        </authorList>
    </citation>
    <scope>NUCLEOTIDE SEQUENCE</scope>
    <source>
        <strain evidence="4">S-188037</strain>
    </source>
</reference>
<keyword evidence="5" id="KW-1185">Reference proteome</keyword>
<evidence type="ECO:0000259" key="3">
    <source>
        <dbReference type="Pfam" id="PF13962"/>
    </source>
</evidence>
<evidence type="ECO:0000256" key="1">
    <source>
        <dbReference type="SAM" id="MobiDB-lite"/>
    </source>
</evidence>
<accession>A0AAD4TG82</accession>